<proteinExistence type="predicted"/>
<dbReference type="InterPro" id="IPR010767">
    <property type="entry name" value="Phage_CGC-2007_Cje0229"/>
</dbReference>
<dbReference type="RefSeq" id="WP_062741191.1">
    <property type="nucleotide sequence ID" value="NZ_CP012871.1"/>
</dbReference>
<dbReference type="KEGG" id="kle:AO703_10690"/>
<dbReference type="Pfam" id="PF07087">
    <property type="entry name" value="DUF1353"/>
    <property type="match status" value="1"/>
</dbReference>
<dbReference type="EMBL" id="CP012871">
    <property type="protein sequence ID" value="ALR76746.1"/>
    <property type="molecule type" value="Genomic_DNA"/>
</dbReference>
<evidence type="ECO:0000313" key="2">
    <source>
        <dbReference type="Proteomes" id="UP000069162"/>
    </source>
</evidence>
<accession>A0A806X4Q9</accession>
<dbReference type="OrthoDB" id="7860705at2"/>
<sequence length="184" mass="20282">MADYGSFTGNVVAQWSRRQGPDRNMVLTEDFYYTDPSSRVWSAPAGSVINGASIPQALWSTVGSPYIGDYRLASVVHDVACTQGANRKEADIMFYYACLAGGCSPDRARVFYLGVRIGAKYSSLILKSASSTFNDPFFTTDNNLVTALDADMLYILKNAGKIVHQLKDDTTPDQMDKYIDPYLV</sequence>
<protein>
    <recommendedName>
        <fullName evidence="3">DUF1353 domain-containing protein</fullName>
    </recommendedName>
</protein>
<reference evidence="2" key="1">
    <citation type="submission" date="2015-10" db="EMBL/GenBank/DDBJ databases">
        <title>Complete Genome Sequencing of Klebsiella sp. strain G5.</title>
        <authorList>
            <person name="Chan K.-G."/>
            <person name="Chen J.-W."/>
        </authorList>
    </citation>
    <scope>NUCLEOTIDE SEQUENCE [LARGE SCALE GENOMIC DNA]</scope>
    <source>
        <strain evidence="2">G5</strain>
    </source>
</reference>
<name>A0A806X4Q9_9ENTR</name>
<gene>
    <name evidence="1" type="ORF">AO703_10690</name>
</gene>
<organism evidence="1 2">
    <name type="scientific">[Enterobacter] lignolyticus</name>
    <dbReference type="NCBI Taxonomy" id="1334193"/>
    <lineage>
        <taxon>Bacteria</taxon>
        <taxon>Pseudomonadati</taxon>
        <taxon>Pseudomonadota</taxon>
        <taxon>Gammaproteobacteria</taxon>
        <taxon>Enterobacterales</taxon>
        <taxon>Enterobacteriaceae</taxon>
        <taxon>Pluralibacter</taxon>
    </lineage>
</organism>
<evidence type="ECO:0008006" key="3">
    <source>
        <dbReference type="Google" id="ProtNLM"/>
    </source>
</evidence>
<evidence type="ECO:0000313" key="1">
    <source>
        <dbReference type="EMBL" id="ALR76746.1"/>
    </source>
</evidence>
<dbReference type="Proteomes" id="UP000069162">
    <property type="component" value="Chromosome"/>
</dbReference>
<dbReference type="AlphaFoldDB" id="A0A806X4Q9"/>